<evidence type="ECO:0000313" key="2">
    <source>
        <dbReference type="Proteomes" id="UP000026249"/>
    </source>
</evidence>
<evidence type="ECO:0000313" key="1">
    <source>
        <dbReference type="EMBL" id="KAJ55955.1"/>
    </source>
</evidence>
<proteinExistence type="predicted"/>
<reference evidence="1 2" key="1">
    <citation type="submission" date="2014-03" db="EMBL/GenBank/DDBJ databases">
        <title>Draft Genome Sequence of Actibacterium mucosum KCTC 23349, a Marine Alphaproteobacterium with Complex Ionic Requirements Isolated from Mediterranean Seawater at Malvarrosa Beach, Valencia, Spain.</title>
        <authorList>
            <person name="Arahal D.R."/>
            <person name="Shao Z."/>
            <person name="Lai Q."/>
            <person name="Pujalte M.J."/>
        </authorList>
    </citation>
    <scope>NUCLEOTIDE SEQUENCE [LARGE SCALE GENOMIC DNA]</scope>
    <source>
        <strain evidence="1 2">KCTC 23349</strain>
    </source>
</reference>
<sequence>MQWRNPQYQSRVAAGVKNAYEWLIGIFYLRTASFNDHREGLEMVKHLKTLFFSTIFCAAGLDVEAHETFDPKEHADIPSICVTHTNSDFFGVLCHVLAHQHEPKRTPFKATYREVRTVGSNAEFCIELLKYKTFLVIPDPNGGTGIDDVDEITICHD</sequence>
<dbReference type="AlphaFoldDB" id="A0A037ZHQ7"/>
<keyword evidence="2" id="KW-1185">Reference proteome</keyword>
<protein>
    <submittedName>
        <fullName evidence="1">Uncharacterized protein</fullName>
    </submittedName>
</protein>
<accession>A0A037ZHQ7</accession>
<dbReference type="EMBL" id="JFKE01000003">
    <property type="protein sequence ID" value="KAJ55955.1"/>
    <property type="molecule type" value="Genomic_DNA"/>
</dbReference>
<name>A0A037ZHQ7_9RHOB</name>
<dbReference type="RefSeq" id="WP_035258048.1">
    <property type="nucleotide sequence ID" value="NZ_JFKE01000003.1"/>
</dbReference>
<dbReference type="STRING" id="1454373.ACMU_09320"/>
<gene>
    <name evidence="1" type="ORF">ACMU_09320</name>
</gene>
<organism evidence="1 2">
    <name type="scientific">Actibacterium mucosum KCTC 23349</name>
    <dbReference type="NCBI Taxonomy" id="1454373"/>
    <lineage>
        <taxon>Bacteria</taxon>
        <taxon>Pseudomonadati</taxon>
        <taxon>Pseudomonadota</taxon>
        <taxon>Alphaproteobacteria</taxon>
        <taxon>Rhodobacterales</taxon>
        <taxon>Roseobacteraceae</taxon>
        <taxon>Actibacterium</taxon>
    </lineage>
</organism>
<dbReference type="Proteomes" id="UP000026249">
    <property type="component" value="Unassembled WGS sequence"/>
</dbReference>
<comment type="caution">
    <text evidence="1">The sequence shown here is derived from an EMBL/GenBank/DDBJ whole genome shotgun (WGS) entry which is preliminary data.</text>
</comment>